<protein>
    <submittedName>
        <fullName evidence="2">Uncharacterized protein</fullName>
    </submittedName>
</protein>
<gene>
    <name evidence="2" type="ORF">CISIN_1g0444031mg</name>
</gene>
<dbReference type="Proteomes" id="UP000027120">
    <property type="component" value="Unassembled WGS sequence"/>
</dbReference>
<evidence type="ECO:0000313" key="2">
    <source>
        <dbReference type="EMBL" id="KDO47837.1"/>
    </source>
</evidence>
<keyword evidence="3" id="KW-1185">Reference proteome</keyword>
<evidence type="ECO:0000313" key="3">
    <source>
        <dbReference type="Proteomes" id="UP000027120"/>
    </source>
</evidence>
<feature type="compositionally biased region" description="Acidic residues" evidence="1">
    <location>
        <begin position="34"/>
        <end position="44"/>
    </location>
</feature>
<feature type="region of interest" description="Disordered" evidence="1">
    <location>
        <begin position="33"/>
        <end position="52"/>
    </location>
</feature>
<proteinExistence type="predicted"/>
<accession>A0A067E9D8</accession>
<dbReference type="AlphaFoldDB" id="A0A067E9D8"/>
<evidence type="ECO:0000256" key="1">
    <source>
        <dbReference type="SAM" id="MobiDB-lite"/>
    </source>
</evidence>
<sequence>MAVAAPEEVEAVEEYESYPDEVKCSLVMCRREANDEEEEEDERDSELPIAQS</sequence>
<organism evidence="2 3">
    <name type="scientific">Citrus sinensis</name>
    <name type="common">Sweet orange</name>
    <name type="synonym">Citrus aurantium var. sinensis</name>
    <dbReference type="NCBI Taxonomy" id="2711"/>
    <lineage>
        <taxon>Eukaryota</taxon>
        <taxon>Viridiplantae</taxon>
        <taxon>Streptophyta</taxon>
        <taxon>Embryophyta</taxon>
        <taxon>Tracheophyta</taxon>
        <taxon>Spermatophyta</taxon>
        <taxon>Magnoliopsida</taxon>
        <taxon>eudicotyledons</taxon>
        <taxon>Gunneridae</taxon>
        <taxon>Pentapetalae</taxon>
        <taxon>rosids</taxon>
        <taxon>malvids</taxon>
        <taxon>Sapindales</taxon>
        <taxon>Rutaceae</taxon>
        <taxon>Aurantioideae</taxon>
        <taxon>Citrus</taxon>
    </lineage>
</organism>
<reference evidence="2 3" key="1">
    <citation type="submission" date="2014-04" db="EMBL/GenBank/DDBJ databases">
        <authorList>
            <consortium name="International Citrus Genome Consortium"/>
            <person name="Gmitter F."/>
            <person name="Chen C."/>
            <person name="Farmerie W."/>
            <person name="Harkins T."/>
            <person name="Desany B."/>
            <person name="Mohiuddin M."/>
            <person name="Kodira C."/>
            <person name="Borodovsky M."/>
            <person name="Lomsadze A."/>
            <person name="Burns P."/>
            <person name="Jenkins J."/>
            <person name="Prochnik S."/>
            <person name="Shu S."/>
            <person name="Chapman J."/>
            <person name="Pitluck S."/>
            <person name="Schmutz J."/>
            <person name="Rokhsar D."/>
        </authorList>
    </citation>
    <scope>NUCLEOTIDE SEQUENCE</scope>
</reference>
<feature type="non-terminal residue" evidence="2">
    <location>
        <position position="52"/>
    </location>
</feature>
<name>A0A067E9D8_CITSI</name>
<dbReference type="EMBL" id="KK785162">
    <property type="protein sequence ID" value="KDO47837.1"/>
    <property type="molecule type" value="Genomic_DNA"/>
</dbReference>